<evidence type="ECO:0000313" key="1">
    <source>
        <dbReference type="EMBL" id="MCG4610061.1"/>
    </source>
</evidence>
<dbReference type="RefSeq" id="WP_087233762.1">
    <property type="nucleotide sequence ID" value="NZ_JAKNHQ010000003.1"/>
</dbReference>
<name>A0ABS9MGY1_9FIRM</name>
<accession>A0ABS9MGY1</accession>
<reference evidence="1 2" key="1">
    <citation type="submission" date="2022-01" db="EMBL/GenBank/DDBJ databases">
        <title>Collection of gut derived symbiotic bacterial strains cultured from healthy donors.</title>
        <authorList>
            <person name="Lin H."/>
            <person name="Kohout C."/>
            <person name="Waligurski E."/>
            <person name="Pamer E.G."/>
        </authorList>
    </citation>
    <scope>NUCLEOTIDE SEQUENCE [LARGE SCALE GENOMIC DNA]</scope>
    <source>
        <strain evidence="1 2">DFI.7.58</strain>
    </source>
</reference>
<gene>
    <name evidence="1" type="ORF">L0P57_03795</name>
</gene>
<comment type="caution">
    <text evidence="1">The sequence shown here is derived from an EMBL/GenBank/DDBJ whole genome shotgun (WGS) entry which is preliminary data.</text>
</comment>
<evidence type="ECO:0000313" key="2">
    <source>
        <dbReference type="Proteomes" id="UP001298681"/>
    </source>
</evidence>
<dbReference type="GeneID" id="97380543"/>
<dbReference type="EMBL" id="JAKNHQ010000003">
    <property type="protein sequence ID" value="MCG4610061.1"/>
    <property type="molecule type" value="Genomic_DNA"/>
</dbReference>
<organism evidence="1 2">
    <name type="scientific">Anaeromassilibacillus senegalensis</name>
    <dbReference type="NCBI Taxonomy" id="1673717"/>
    <lineage>
        <taxon>Bacteria</taxon>
        <taxon>Bacillati</taxon>
        <taxon>Bacillota</taxon>
        <taxon>Clostridia</taxon>
        <taxon>Eubacteriales</taxon>
        <taxon>Acutalibacteraceae</taxon>
        <taxon>Anaeromassilibacillus</taxon>
    </lineage>
</organism>
<dbReference type="Proteomes" id="UP001298681">
    <property type="component" value="Unassembled WGS sequence"/>
</dbReference>
<sequence length="414" mass="48218">MKAPEIKHYISWLGRVGYRNIDCSFSYDEASYGAIDRIFRLLYRLEPDPEHNSWELWLRAERGTIEDFGSFEDLREDGQVESYEEFEAWWRSEFPEEVEWFHFSAGEDQKIGYRAVFLSHNHVLEVDCRKERSFPHDISPFTSWLEEAVRDAVQAVEDGSYPKLVERNLPVWHRTGTVLRRDLWKVFPEWKEKFFQNISRQEVDEFLASAAGYPLEANRRLPSMTANDFYHACALGYRAMGYAGTEKPDKEQYLLHADGRDEGLSKLDGNSPDAFDRWLKERPRIGHPWEVCRGGNSTHIDCIVCRDEHGYYLAVAGLAETRTVEAIHFFLALHRADIPVCIRNAEELKARLTGEEPIGIVPEGVLPAYCHAWFPGERIVDFMNLPLERRDELANYCRWQPIPVPRLKKDGESP</sequence>
<proteinExistence type="predicted"/>
<protein>
    <recommendedName>
        <fullName evidence="3">SMI1/KNR4 family protein</fullName>
    </recommendedName>
</protein>
<evidence type="ECO:0008006" key="3">
    <source>
        <dbReference type="Google" id="ProtNLM"/>
    </source>
</evidence>
<keyword evidence="2" id="KW-1185">Reference proteome</keyword>